<dbReference type="AlphaFoldDB" id="A0A1G7HHY5"/>
<keyword evidence="2" id="KW-1185">Reference proteome</keyword>
<dbReference type="EMBL" id="FNBD01000006">
    <property type="protein sequence ID" value="SDF00100.1"/>
    <property type="molecule type" value="Genomic_DNA"/>
</dbReference>
<proteinExistence type="predicted"/>
<organism evidence="1 2">
    <name type="scientific">Cellulophaga baltica</name>
    <dbReference type="NCBI Taxonomy" id="76594"/>
    <lineage>
        <taxon>Bacteria</taxon>
        <taxon>Pseudomonadati</taxon>
        <taxon>Bacteroidota</taxon>
        <taxon>Flavobacteriia</taxon>
        <taxon>Flavobacteriales</taxon>
        <taxon>Flavobacteriaceae</taxon>
        <taxon>Cellulophaga</taxon>
    </lineage>
</organism>
<sequence length="221" mass="25652">MSSKNNKPRKKIGAFESEDNKILGLNTFFLKIEKDFFCTVSIVNEDSFTTTNDLVLDVNFNFNLSEGLSILALGKLDGHDLMLKNEKDSFFQKAFQKLRIASNNLFDIKELNLIFKDSTVVVYRIFENSIALELNKLIVEMHNSYVYFTKGLTQLPYEIHVPLLENNNFYTKNALVNNSTIEENHKNYNSYWGLYFDSKVDSDIYDAQEKEIIYGKLTMLE</sequence>
<dbReference type="eggNOG" id="ENOG5032U8S">
    <property type="taxonomic scope" value="Bacteria"/>
</dbReference>
<evidence type="ECO:0000313" key="2">
    <source>
        <dbReference type="Proteomes" id="UP000182114"/>
    </source>
</evidence>
<dbReference type="Proteomes" id="UP000182114">
    <property type="component" value="Unassembled WGS sequence"/>
</dbReference>
<reference evidence="2" key="1">
    <citation type="submission" date="2016-10" db="EMBL/GenBank/DDBJ databases">
        <authorList>
            <person name="Varghese N."/>
            <person name="Submissions S."/>
        </authorList>
    </citation>
    <scope>NUCLEOTIDE SEQUENCE [LARGE SCALE GENOMIC DNA]</scope>
    <source>
        <strain evidence="2">DSM 24729</strain>
    </source>
</reference>
<name>A0A1G7HHY5_9FLAO</name>
<dbReference type="RefSeq" id="WP_074538454.1">
    <property type="nucleotide sequence ID" value="NZ_FNBD01000006.1"/>
</dbReference>
<gene>
    <name evidence="1" type="ORF">SAMN04487992_10691</name>
</gene>
<accession>A0A1G7HHY5</accession>
<evidence type="ECO:0000313" key="1">
    <source>
        <dbReference type="EMBL" id="SDF00100.1"/>
    </source>
</evidence>
<protein>
    <submittedName>
        <fullName evidence="1">Uncharacterized protein</fullName>
    </submittedName>
</protein>